<gene>
    <name evidence="3" type="ORF">Tcan_02666</name>
</gene>
<keyword evidence="2" id="KW-0732">Signal</keyword>
<dbReference type="AlphaFoldDB" id="A0A0B2UQV0"/>
<evidence type="ECO:0000313" key="3">
    <source>
        <dbReference type="EMBL" id="KHN73366.1"/>
    </source>
</evidence>
<keyword evidence="1" id="KW-1133">Transmembrane helix</keyword>
<reference evidence="3 4" key="1">
    <citation type="submission" date="2014-11" db="EMBL/GenBank/DDBJ databases">
        <title>Genetic blueprint of the zoonotic pathogen Toxocara canis.</title>
        <authorList>
            <person name="Zhu X.-Q."/>
            <person name="Korhonen P.K."/>
            <person name="Cai H."/>
            <person name="Young N.D."/>
            <person name="Nejsum P."/>
            <person name="von Samson-Himmelstjerna G."/>
            <person name="Boag P.R."/>
            <person name="Tan P."/>
            <person name="Li Q."/>
            <person name="Min J."/>
            <person name="Yang Y."/>
            <person name="Wang X."/>
            <person name="Fang X."/>
            <person name="Hall R.S."/>
            <person name="Hofmann A."/>
            <person name="Sternberg P.W."/>
            <person name="Jex A.R."/>
            <person name="Gasser R.B."/>
        </authorList>
    </citation>
    <scope>NUCLEOTIDE SEQUENCE [LARGE SCALE GENOMIC DNA]</scope>
    <source>
        <strain evidence="3">PN_DK_2014</strain>
    </source>
</reference>
<protein>
    <submittedName>
        <fullName evidence="3">Uncharacterized protein</fullName>
    </submittedName>
</protein>
<evidence type="ECO:0000256" key="1">
    <source>
        <dbReference type="SAM" id="Phobius"/>
    </source>
</evidence>
<keyword evidence="1" id="KW-0472">Membrane</keyword>
<feature type="signal peptide" evidence="2">
    <location>
        <begin position="1"/>
        <end position="21"/>
    </location>
</feature>
<sequence>MEIGLMWSLALFVQHVGSNQAMPVHASTALARRHDYYYYAFQTNTVNSSMHYEDENETQRKTVVENRTDDLSDMVFKSAKDEFKATRRETKNTDICDDCRYIDYIQKTIMRNSRSAVFIMSISTITTFIIISVSVAIAAVFECTICYEQYIPDDVVT</sequence>
<organism evidence="3 4">
    <name type="scientific">Toxocara canis</name>
    <name type="common">Canine roundworm</name>
    <dbReference type="NCBI Taxonomy" id="6265"/>
    <lineage>
        <taxon>Eukaryota</taxon>
        <taxon>Metazoa</taxon>
        <taxon>Ecdysozoa</taxon>
        <taxon>Nematoda</taxon>
        <taxon>Chromadorea</taxon>
        <taxon>Rhabditida</taxon>
        <taxon>Spirurina</taxon>
        <taxon>Ascaridomorpha</taxon>
        <taxon>Ascaridoidea</taxon>
        <taxon>Toxocaridae</taxon>
        <taxon>Toxocara</taxon>
    </lineage>
</organism>
<comment type="caution">
    <text evidence="3">The sequence shown here is derived from an EMBL/GenBank/DDBJ whole genome shotgun (WGS) entry which is preliminary data.</text>
</comment>
<feature type="transmembrane region" description="Helical" evidence="1">
    <location>
        <begin position="116"/>
        <end position="141"/>
    </location>
</feature>
<dbReference type="EMBL" id="JPKZ01003121">
    <property type="protein sequence ID" value="KHN73366.1"/>
    <property type="molecule type" value="Genomic_DNA"/>
</dbReference>
<evidence type="ECO:0000313" key="4">
    <source>
        <dbReference type="Proteomes" id="UP000031036"/>
    </source>
</evidence>
<accession>A0A0B2UQV0</accession>
<proteinExistence type="predicted"/>
<keyword evidence="1" id="KW-0812">Transmembrane</keyword>
<evidence type="ECO:0000256" key="2">
    <source>
        <dbReference type="SAM" id="SignalP"/>
    </source>
</evidence>
<feature type="chain" id="PRO_5002077510" evidence="2">
    <location>
        <begin position="22"/>
        <end position="157"/>
    </location>
</feature>
<keyword evidence="4" id="KW-1185">Reference proteome</keyword>
<dbReference type="Proteomes" id="UP000031036">
    <property type="component" value="Unassembled WGS sequence"/>
</dbReference>
<name>A0A0B2UQV0_TOXCA</name>